<dbReference type="InterPro" id="IPR002197">
    <property type="entry name" value="HTH_Fis"/>
</dbReference>
<accession>A0A839AAR7</accession>
<evidence type="ECO:0000259" key="1">
    <source>
        <dbReference type="Pfam" id="PF01590"/>
    </source>
</evidence>
<dbReference type="InterPro" id="IPR009057">
    <property type="entry name" value="Homeodomain-like_sf"/>
</dbReference>
<dbReference type="Gene3D" id="1.10.10.60">
    <property type="entry name" value="Homeodomain-like"/>
    <property type="match status" value="1"/>
</dbReference>
<dbReference type="Pfam" id="PF01590">
    <property type="entry name" value="GAF"/>
    <property type="match status" value="1"/>
</dbReference>
<comment type="caution">
    <text evidence="3">The sequence shown here is derived from an EMBL/GenBank/DDBJ whole genome shotgun (WGS) entry which is preliminary data.</text>
</comment>
<protein>
    <submittedName>
        <fullName evidence="3">Sigma-54-dependent Fis family transcriptional regulator</fullName>
    </submittedName>
</protein>
<keyword evidence="4" id="KW-1185">Reference proteome</keyword>
<feature type="domain" description="DNA binding HTH" evidence="2">
    <location>
        <begin position="282"/>
        <end position="318"/>
    </location>
</feature>
<dbReference type="InterPro" id="IPR003018">
    <property type="entry name" value="GAF"/>
</dbReference>
<organism evidence="3 4">
    <name type="scientific">Stappia albiluteola</name>
    <dbReference type="NCBI Taxonomy" id="2758565"/>
    <lineage>
        <taxon>Bacteria</taxon>
        <taxon>Pseudomonadati</taxon>
        <taxon>Pseudomonadota</taxon>
        <taxon>Alphaproteobacteria</taxon>
        <taxon>Hyphomicrobiales</taxon>
        <taxon>Stappiaceae</taxon>
        <taxon>Stappia</taxon>
    </lineage>
</organism>
<dbReference type="PRINTS" id="PR01590">
    <property type="entry name" value="HTHFIS"/>
</dbReference>
<dbReference type="SUPFAM" id="SSF55781">
    <property type="entry name" value="GAF domain-like"/>
    <property type="match status" value="1"/>
</dbReference>
<dbReference type="RefSeq" id="WP_182161672.1">
    <property type="nucleotide sequence ID" value="NZ_JACFXV010000031.1"/>
</dbReference>
<evidence type="ECO:0000313" key="3">
    <source>
        <dbReference type="EMBL" id="MBA5775839.1"/>
    </source>
</evidence>
<proteinExistence type="predicted"/>
<evidence type="ECO:0000259" key="2">
    <source>
        <dbReference type="Pfam" id="PF02954"/>
    </source>
</evidence>
<dbReference type="EMBL" id="JACFXV010000031">
    <property type="protein sequence ID" value="MBA5775839.1"/>
    <property type="molecule type" value="Genomic_DNA"/>
</dbReference>
<dbReference type="InterPro" id="IPR029016">
    <property type="entry name" value="GAF-like_dom_sf"/>
</dbReference>
<dbReference type="GO" id="GO:0043565">
    <property type="term" value="F:sequence-specific DNA binding"/>
    <property type="evidence" value="ECO:0007669"/>
    <property type="project" value="InterPro"/>
</dbReference>
<gene>
    <name evidence="3" type="ORF">H2509_01720</name>
</gene>
<dbReference type="Proteomes" id="UP000541109">
    <property type="component" value="Unassembled WGS sequence"/>
</dbReference>
<dbReference type="AlphaFoldDB" id="A0A839AAR7"/>
<evidence type="ECO:0000313" key="4">
    <source>
        <dbReference type="Proteomes" id="UP000541109"/>
    </source>
</evidence>
<dbReference type="SUPFAM" id="SSF46689">
    <property type="entry name" value="Homeodomain-like"/>
    <property type="match status" value="1"/>
</dbReference>
<name>A0A839AAR7_9HYPH</name>
<reference evidence="3 4" key="1">
    <citation type="submission" date="2020-07" db="EMBL/GenBank/DDBJ databases">
        <title>Stappia sp., F7233, whole genome shotgun sequencing project.</title>
        <authorList>
            <person name="Jiang S."/>
            <person name="Liu Z.W."/>
            <person name="Du Z.J."/>
        </authorList>
    </citation>
    <scope>NUCLEOTIDE SEQUENCE [LARGE SCALE GENOMIC DNA]</scope>
    <source>
        <strain evidence="3 4">F7233</strain>
    </source>
</reference>
<sequence>MVLPAHMGVRRHADLVETMVRESASATRSIVAASWRRSMIYHGLNPASPRRTARVEARELGRARARNGELLEVAAPTLRRLFATAGDGGCCVVLTDADGLILQTNANAGDERTFSEWGLSAGAVWSEATEGTNGIGTCVAEKRPVVIYQNQHFSEQNIAMSCMGAPIFDHKGEMAAVLDVSSCRRDLSRSFAQVLGALVTESARAVESDLFRAAYRNERIIVADGHGMAGASLLAVDDDDLVVGATRQARRALDISEEKLRQTPPLRDYLRGAESSSGKTRAERSEIVRALRHSRGNVAAAARDLGISRATMYRRIQRHGIEV</sequence>
<dbReference type="Gene3D" id="3.30.450.40">
    <property type="match status" value="1"/>
</dbReference>
<dbReference type="Pfam" id="PF02954">
    <property type="entry name" value="HTH_8"/>
    <property type="match status" value="1"/>
</dbReference>
<feature type="domain" description="GAF" evidence="1">
    <location>
        <begin position="70"/>
        <end position="203"/>
    </location>
</feature>